<dbReference type="STRING" id="649333.SAMN04487989_102350"/>
<organism evidence="9 10">
    <name type="scientific">Bizionia echini</name>
    <dbReference type="NCBI Taxonomy" id="649333"/>
    <lineage>
        <taxon>Bacteria</taxon>
        <taxon>Pseudomonadati</taxon>
        <taxon>Bacteroidota</taxon>
        <taxon>Flavobacteriia</taxon>
        <taxon>Flavobacteriales</taxon>
        <taxon>Flavobacteriaceae</taxon>
        <taxon>Bizionia</taxon>
    </lineage>
</organism>
<dbReference type="PIRSF" id="PIRSF001430">
    <property type="entry name" value="tRNA_psdUrid_synth"/>
    <property type="match status" value="1"/>
</dbReference>
<sequence>MFEKRYYYLITCQYLGYRFHGWQKQPQLKTVHLMIDKTLNFILEGKRFKTLGSGRTDAMVSANEAAFELFLYHEIEDLEAFLTHFNHNLPQDIRALTITEVNADFNVIQDSKIKEYIYVFAHGNKFHPFCAPVITTILDPLDTEAMKAGAKLFEGLHYFKSYCYKPTDHGVYNREIITCEIIENTLFTANFFPEQSYLLRVKAKGFMRNQIRLMMGVLIELGKGEKSLQDISDSLKPDNQIAIHYIAPASGLILNKIEYDTLPNVSTN</sequence>
<protein>
    <recommendedName>
        <fullName evidence="4">tRNA pseudouridine synthase A</fullName>
        <ecNumber evidence="4">5.4.99.12</ecNumber>
    </recommendedName>
    <alternativeName>
        <fullName evidence="4">tRNA pseudouridine(38-40) synthase</fullName>
    </alternativeName>
    <alternativeName>
        <fullName evidence="4">tRNA pseudouridylate synthase I</fullName>
    </alternativeName>
    <alternativeName>
        <fullName evidence="4">tRNA-uridine isomerase I</fullName>
    </alternativeName>
</protein>
<evidence type="ECO:0000313" key="10">
    <source>
        <dbReference type="Proteomes" id="UP000198705"/>
    </source>
</evidence>
<dbReference type="Gene3D" id="3.30.70.580">
    <property type="entry name" value="Pseudouridine synthase I, catalytic domain, N-terminal subdomain"/>
    <property type="match status" value="1"/>
</dbReference>
<keyword evidence="10" id="KW-1185">Reference proteome</keyword>
<keyword evidence="2 4" id="KW-0819">tRNA processing</keyword>
<proteinExistence type="inferred from homology"/>
<dbReference type="GO" id="GO:0031119">
    <property type="term" value="P:tRNA pseudouridine synthesis"/>
    <property type="evidence" value="ECO:0007669"/>
    <property type="project" value="UniProtKB-UniRule"/>
</dbReference>
<evidence type="ECO:0000256" key="4">
    <source>
        <dbReference type="HAMAP-Rule" id="MF_00171"/>
    </source>
</evidence>
<dbReference type="Proteomes" id="UP000198705">
    <property type="component" value="Unassembled WGS sequence"/>
</dbReference>
<dbReference type="HAMAP" id="MF_00171">
    <property type="entry name" value="TruA"/>
    <property type="match status" value="1"/>
</dbReference>
<evidence type="ECO:0000256" key="7">
    <source>
        <dbReference type="RuleBase" id="RU003792"/>
    </source>
</evidence>
<evidence type="ECO:0000256" key="2">
    <source>
        <dbReference type="ARBA" id="ARBA00022694"/>
    </source>
</evidence>
<dbReference type="GO" id="GO:0003723">
    <property type="term" value="F:RNA binding"/>
    <property type="evidence" value="ECO:0007669"/>
    <property type="project" value="InterPro"/>
</dbReference>
<dbReference type="InterPro" id="IPR020103">
    <property type="entry name" value="PsdUridine_synth_cat_dom_sf"/>
</dbReference>
<comment type="function">
    <text evidence="4">Formation of pseudouridine at positions 38, 39 and 40 in the anticodon stem and loop of transfer RNAs.</text>
</comment>
<evidence type="ECO:0000313" key="9">
    <source>
        <dbReference type="EMBL" id="SFN67189.1"/>
    </source>
</evidence>
<dbReference type="InterPro" id="IPR001406">
    <property type="entry name" value="PsdUridine_synth_TruA"/>
</dbReference>
<dbReference type="PANTHER" id="PTHR11142">
    <property type="entry name" value="PSEUDOURIDYLATE SYNTHASE"/>
    <property type="match status" value="1"/>
</dbReference>
<feature type="active site" description="Nucleophile" evidence="4 5">
    <location>
        <position position="57"/>
    </location>
</feature>
<comment type="similarity">
    <text evidence="1 4 7">Belongs to the tRNA pseudouridine synthase TruA family.</text>
</comment>
<accession>A0A1I5AY88</accession>
<reference evidence="10" key="1">
    <citation type="submission" date="2016-10" db="EMBL/GenBank/DDBJ databases">
        <authorList>
            <person name="Varghese N."/>
            <person name="Submissions S."/>
        </authorList>
    </citation>
    <scope>NUCLEOTIDE SEQUENCE [LARGE SCALE GENOMIC DNA]</scope>
    <source>
        <strain evidence="10">DSM 23925</strain>
    </source>
</reference>
<name>A0A1I5AY88_9FLAO</name>
<dbReference type="EMBL" id="FOVN01000002">
    <property type="protein sequence ID" value="SFN67189.1"/>
    <property type="molecule type" value="Genomic_DNA"/>
</dbReference>
<dbReference type="Gene3D" id="3.30.70.660">
    <property type="entry name" value="Pseudouridine synthase I, catalytic domain, C-terminal subdomain"/>
    <property type="match status" value="1"/>
</dbReference>
<dbReference type="EC" id="5.4.99.12" evidence="4"/>
<dbReference type="InterPro" id="IPR020094">
    <property type="entry name" value="TruA/RsuA/RluB/E/F_N"/>
</dbReference>
<comment type="catalytic activity">
    <reaction evidence="4 7">
        <text>uridine(38/39/40) in tRNA = pseudouridine(38/39/40) in tRNA</text>
        <dbReference type="Rhea" id="RHEA:22376"/>
        <dbReference type="Rhea" id="RHEA-COMP:10085"/>
        <dbReference type="Rhea" id="RHEA-COMP:10087"/>
        <dbReference type="ChEBI" id="CHEBI:65314"/>
        <dbReference type="ChEBI" id="CHEBI:65315"/>
        <dbReference type="EC" id="5.4.99.12"/>
    </reaction>
</comment>
<dbReference type="OrthoDB" id="9811823at2"/>
<comment type="subunit">
    <text evidence="4">Homodimer.</text>
</comment>
<evidence type="ECO:0000256" key="1">
    <source>
        <dbReference type="ARBA" id="ARBA00009375"/>
    </source>
</evidence>
<dbReference type="InterPro" id="IPR020095">
    <property type="entry name" value="PsdUridine_synth_TruA_C"/>
</dbReference>
<feature type="binding site" evidence="4 6">
    <location>
        <position position="116"/>
    </location>
    <ligand>
        <name>substrate</name>
    </ligand>
</feature>
<dbReference type="GO" id="GO:0160147">
    <property type="term" value="F:tRNA pseudouridine(38-40) synthase activity"/>
    <property type="evidence" value="ECO:0007669"/>
    <property type="project" value="UniProtKB-EC"/>
</dbReference>
<keyword evidence="3 4" id="KW-0413">Isomerase</keyword>
<gene>
    <name evidence="4" type="primary">truA</name>
    <name evidence="9" type="ORF">SAMN04487989_102350</name>
</gene>
<evidence type="ECO:0000256" key="3">
    <source>
        <dbReference type="ARBA" id="ARBA00023235"/>
    </source>
</evidence>
<feature type="domain" description="Pseudouridine synthase I TruA alpha/beta" evidence="8">
    <location>
        <begin position="150"/>
        <end position="260"/>
    </location>
</feature>
<dbReference type="RefSeq" id="WP_092207217.1">
    <property type="nucleotide sequence ID" value="NZ_FOVN01000002.1"/>
</dbReference>
<evidence type="ECO:0000256" key="5">
    <source>
        <dbReference type="PIRSR" id="PIRSR001430-1"/>
    </source>
</evidence>
<evidence type="ECO:0000256" key="6">
    <source>
        <dbReference type="PIRSR" id="PIRSR001430-2"/>
    </source>
</evidence>
<dbReference type="AlphaFoldDB" id="A0A1I5AY88"/>
<comment type="caution">
    <text evidence="4">Lacks conserved residue(s) required for the propagation of feature annotation.</text>
</comment>
<dbReference type="PANTHER" id="PTHR11142:SF0">
    <property type="entry name" value="TRNA PSEUDOURIDINE SYNTHASE-LIKE 1"/>
    <property type="match status" value="1"/>
</dbReference>
<dbReference type="Pfam" id="PF01416">
    <property type="entry name" value="PseudoU_synth_1"/>
    <property type="match status" value="1"/>
</dbReference>
<dbReference type="InterPro" id="IPR020097">
    <property type="entry name" value="PsdUridine_synth_TruA_a/b_dom"/>
</dbReference>
<dbReference type="SUPFAM" id="SSF55120">
    <property type="entry name" value="Pseudouridine synthase"/>
    <property type="match status" value="1"/>
</dbReference>
<evidence type="ECO:0000259" key="8">
    <source>
        <dbReference type="Pfam" id="PF01416"/>
    </source>
</evidence>